<protein>
    <submittedName>
        <fullName evidence="1">Uncharacterized protein</fullName>
    </submittedName>
</protein>
<dbReference type="OrthoDB" id="3269685at2759"/>
<dbReference type="Proteomes" id="UP000217790">
    <property type="component" value="Unassembled WGS sequence"/>
</dbReference>
<name>A0A2H3DBF5_ARMGA</name>
<dbReference type="InParanoid" id="A0A2H3DBF5"/>
<reference evidence="1" key="2">
    <citation type="journal article" date="2017" name="Nat. Ecol. Evol.">
        <title>Lineage-specific genetic innovations streamline the genomes of Armillaria species to pathogenesis.</title>
        <authorList>
            <consortium name="DOE Joint Genome Institute"/>
            <person name="Sipos G."/>
            <person name="Prasanna A.N."/>
            <person name="Walter M.C."/>
            <person name="O'Connor E."/>
            <person name="Balint B."/>
            <person name="Krizsan K."/>
            <person name="Kiss B."/>
            <person name="Hess J."/>
            <person name="Varga T."/>
            <person name="Slot J."/>
            <person name="Riley R."/>
            <person name="Boka B."/>
            <person name="Rigling D."/>
            <person name="Barry K."/>
            <person name="Lee J."/>
            <person name="Mihaltcheva S."/>
            <person name="LaButti K."/>
            <person name="Lipzen A."/>
            <person name="Waldron R."/>
            <person name="Moloney N.M."/>
            <person name="Sperisen C."/>
            <person name="Kredics L."/>
            <person name="Vagvolgyi C."/>
            <person name="Patrignani A."/>
            <person name="Fitzpatrick D."/>
            <person name="Nagy I."/>
            <person name="Doyle S."/>
            <person name="Anderson J."/>
            <person name="Grigoriev I.V."/>
            <person name="Guldener U."/>
            <person name="Munsterkotter M."/>
            <person name="Nagy L.G."/>
        </authorList>
    </citation>
    <scope>NUCLEOTIDE SEQUENCE [LARGE SCALE GENOMIC DNA]</scope>
    <source>
        <strain evidence="1">Ar21-2</strain>
    </source>
</reference>
<keyword evidence="3" id="KW-1185">Reference proteome</keyword>
<dbReference type="EMBL" id="KZ293663">
    <property type="protein sequence ID" value="PBK91114.1"/>
    <property type="molecule type" value="Genomic_DNA"/>
</dbReference>
<evidence type="ECO:0000313" key="2">
    <source>
        <dbReference type="EMBL" id="PBK99644.1"/>
    </source>
</evidence>
<proteinExistence type="predicted"/>
<evidence type="ECO:0000313" key="1">
    <source>
        <dbReference type="EMBL" id="PBK91114.1"/>
    </source>
</evidence>
<reference evidence="3" key="1">
    <citation type="journal article" date="2017" name="Nat. Ecol. Evol.">
        <title>Genome expansion and lineage-specific genetic innovations in the forest pathogenic fungi Armillaria.</title>
        <authorList>
            <person name="Sipos G."/>
            <person name="Prasanna A.N."/>
            <person name="Walter M.C."/>
            <person name="O'Connor E."/>
            <person name="Balint B."/>
            <person name="Krizsan K."/>
            <person name="Kiss B."/>
            <person name="Hess J."/>
            <person name="Varga T."/>
            <person name="Slot J."/>
            <person name="Riley R."/>
            <person name="Boka B."/>
            <person name="Rigling D."/>
            <person name="Barry K."/>
            <person name="Lee J."/>
            <person name="Mihaltcheva S."/>
            <person name="LaButti K."/>
            <person name="Lipzen A."/>
            <person name="Waldron R."/>
            <person name="Moloney N.M."/>
            <person name="Sperisen C."/>
            <person name="Kredics L."/>
            <person name="Vagvoelgyi C."/>
            <person name="Patrignani A."/>
            <person name="Fitzpatrick D."/>
            <person name="Nagy I."/>
            <person name="Doyle S."/>
            <person name="Anderson J.B."/>
            <person name="Grigoriev I.V."/>
            <person name="Gueldener U."/>
            <person name="Muensterkoetter M."/>
            <person name="Nagy L.G."/>
        </authorList>
    </citation>
    <scope>NUCLEOTIDE SEQUENCE [LARGE SCALE GENOMIC DNA]</scope>
    <source>
        <strain evidence="3">Ar21-2</strain>
    </source>
</reference>
<dbReference type="AlphaFoldDB" id="A0A2H3DBF5"/>
<sequence length="65" mass="7538">MTALRELQKLPDSDSLKHRMVSEYPSNPLMVIVYPTKGLEREMARLFIFHVHFLHSVDNRGAWGA</sequence>
<evidence type="ECO:0000313" key="3">
    <source>
        <dbReference type="Proteomes" id="UP000217790"/>
    </source>
</evidence>
<organism evidence="1 3">
    <name type="scientific">Armillaria gallica</name>
    <name type="common">Bulbous honey fungus</name>
    <name type="synonym">Armillaria bulbosa</name>
    <dbReference type="NCBI Taxonomy" id="47427"/>
    <lineage>
        <taxon>Eukaryota</taxon>
        <taxon>Fungi</taxon>
        <taxon>Dikarya</taxon>
        <taxon>Basidiomycota</taxon>
        <taxon>Agaricomycotina</taxon>
        <taxon>Agaricomycetes</taxon>
        <taxon>Agaricomycetidae</taxon>
        <taxon>Agaricales</taxon>
        <taxon>Marasmiineae</taxon>
        <taxon>Physalacriaceae</taxon>
        <taxon>Armillaria</taxon>
    </lineage>
</organism>
<dbReference type="EMBL" id="KZ293647">
    <property type="protein sequence ID" value="PBK99644.1"/>
    <property type="molecule type" value="Genomic_DNA"/>
</dbReference>
<accession>A0A2H3DBF5</accession>
<gene>
    <name evidence="2" type="ORF">ARMGADRAFT_1008167</name>
    <name evidence="1" type="ORF">ARMGADRAFT_1014322</name>
</gene>